<comment type="caution">
    <text evidence="1">The sequence shown here is derived from an EMBL/GenBank/DDBJ whole genome shotgun (WGS) entry which is preliminary data.</text>
</comment>
<evidence type="ECO:0000313" key="2">
    <source>
        <dbReference type="Proteomes" id="UP001054945"/>
    </source>
</evidence>
<sequence>MRLNGVLFNSFVTVRRNMRSLKEAMQKGKGKEIDPRRRWEVKKINPQSKCNLRPASKIYDPLTVANNRFLFLNTKLVFSFFSIFSSCALSPRDSFVLSMKRLDRKTIYKNLKFALRGVCTEGMAFERLKIFALKAAWMHCMTQ</sequence>
<gene>
    <name evidence="1" type="ORF">CEXT_63881</name>
</gene>
<dbReference type="EMBL" id="BPLR01014585">
    <property type="protein sequence ID" value="GIY69784.1"/>
    <property type="molecule type" value="Genomic_DNA"/>
</dbReference>
<evidence type="ECO:0000313" key="1">
    <source>
        <dbReference type="EMBL" id="GIY69784.1"/>
    </source>
</evidence>
<dbReference type="AlphaFoldDB" id="A0AAV4VJG8"/>
<reference evidence="1 2" key="1">
    <citation type="submission" date="2021-06" db="EMBL/GenBank/DDBJ databases">
        <title>Caerostris extrusa draft genome.</title>
        <authorList>
            <person name="Kono N."/>
            <person name="Arakawa K."/>
        </authorList>
    </citation>
    <scope>NUCLEOTIDE SEQUENCE [LARGE SCALE GENOMIC DNA]</scope>
</reference>
<proteinExistence type="predicted"/>
<keyword evidence="2" id="KW-1185">Reference proteome</keyword>
<dbReference type="Proteomes" id="UP001054945">
    <property type="component" value="Unassembled WGS sequence"/>
</dbReference>
<protein>
    <submittedName>
        <fullName evidence="1">Uncharacterized protein</fullName>
    </submittedName>
</protein>
<name>A0AAV4VJG8_CAEEX</name>
<organism evidence="1 2">
    <name type="scientific">Caerostris extrusa</name>
    <name type="common">Bark spider</name>
    <name type="synonym">Caerostris bankana</name>
    <dbReference type="NCBI Taxonomy" id="172846"/>
    <lineage>
        <taxon>Eukaryota</taxon>
        <taxon>Metazoa</taxon>
        <taxon>Ecdysozoa</taxon>
        <taxon>Arthropoda</taxon>
        <taxon>Chelicerata</taxon>
        <taxon>Arachnida</taxon>
        <taxon>Araneae</taxon>
        <taxon>Araneomorphae</taxon>
        <taxon>Entelegynae</taxon>
        <taxon>Araneoidea</taxon>
        <taxon>Araneidae</taxon>
        <taxon>Caerostris</taxon>
    </lineage>
</organism>
<accession>A0AAV4VJG8</accession>